<feature type="transmembrane region" description="Helical" evidence="1">
    <location>
        <begin position="172"/>
        <end position="190"/>
    </location>
</feature>
<keyword evidence="1" id="KW-0472">Membrane</keyword>
<dbReference type="EMBL" id="CAJHCQ010000006">
    <property type="protein sequence ID" value="CAD6533654.1"/>
    <property type="molecule type" value="Genomic_DNA"/>
</dbReference>
<feature type="transmembrane region" description="Helical" evidence="1">
    <location>
        <begin position="144"/>
        <end position="160"/>
    </location>
</feature>
<keyword evidence="3" id="KW-1185">Reference proteome</keyword>
<organism evidence="2 3">
    <name type="scientific">Paraburkholderia hiiakae</name>
    <dbReference type="NCBI Taxonomy" id="1081782"/>
    <lineage>
        <taxon>Bacteria</taxon>
        <taxon>Pseudomonadati</taxon>
        <taxon>Pseudomonadota</taxon>
        <taxon>Betaproteobacteria</taxon>
        <taxon>Burkholderiales</taxon>
        <taxon>Burkholderiaceae</taxon>
        <taxon>Paraburkholderia</taxon>
    </lineage>
</organism>
<evidence type="ECO:0000313" key="3">
    <source>
        <dbReference type="Proteomes" id="UP000656319"/>
    </source>
</evidence>
<name>A0ABM8NMQ5_9BURK</name>
<keyword evidence="1" id="KW-1133">Transmembrane helix</keyword>
<evidence type="ECO:0000313" key="2">
    <source>
        <dbReference type="EMBL" id="CAD6533654.1"/>
    </source>
</evidence>
<evidence type="ECO:0000256" key="1">
    <source>
        <dbReference type="SAM" id="Phobius"/>
    </source>
</evidence>
<accession>A0ABM8NMQ5</accession>
<proteinExistence type="predicted"/>
<keyword evidence="1" id="KW-0812">Transmembrane</keyword>
<protein>
    <recommendedName>
        <fullName evidence="4">FAR-17a/AIG1-like protein</fullName>
    </recommendedName>
</protein>
<reference evidence="2 3" key="1">
    <citation type="submission" date="2020-10" db="EMBL/GenBank/DDBJ databases">
        <authorList>
            <person name="Peeters C."/>
        </authorList>
    </citation>
    <scope>NUCLEOTIDE SEQUENCE [LARGE SCALE GENOMIC DNA]</scope>
    <source>
        <strain evidence="2 3">LMG 27952</strain>
    </source>
</reference>
<feature type="transmembrane region" description="Helical" evidence="1">
    <location>
        <begin position="70"/>
        <end position="92"/>
    </location>
</feature>
<sequence length="254" mass="28412">MIFVRYHRCMPEQPLPAATVPLTATAQPQSPYATAFAGAIALFAWGALAAQTDITIQRMVPRGFETFEAIGRLSAYLTNLTVLLVALTYTCIALRLRTWPSRFFSAPGTVSAVTVYIVFVGIAYNLLLRHLWTPHGYRALLNESLHSLIPLLCAAYWLLFVPRFPLRARDRLAWLVYPLGYLAFTLWRGSETDFYPYPFIDVGQLGYAHVLVNSALLLAAFMVLMAVFVTINARRRSAVVEGNRPGASDLRRPD</sequence>
<feature type="transmembrane region" description="Helical" evidence="1">
    <location>
        <begin position="32"/>
        <end position="50"/>
    </location>
</feature>
<gene>
    <name evidence="2" type="ORF">LMG27952_02791</name>
</gene>
<feature type="transmembrane region" description="Helical" evidence="1">
    <location>
        <begin position="104"/>
        <end position="124"/>
    </location>
</feature>
<dbReference type="Proteomes" id="UP000656319">
    <property type="component" value="Unassembled WGS sequence"/>
</dbReference>
<dbReference type="InterPro" id="IPR049713">
    <property type="entry name" value="Pr6Pr-like"/>
</dbReference>
<comment type="caution">
    <text evidence="2">The sequence shown here is derived from an EMBL/GenBank/DDBJ whole genome shotgun (WGS) entry which is preliminary data.</text>
</comment>
<evidence type="ECO:0008006" key="4">
    <source>
        <dbReference type="Google" id="ProtNLM"/>
    </source>
</evidence>
<dbReference type="NCBIfam" id="NF038065">
    <property type="entry name" value="Pr6Pr"/>
    <property type="match status" value="1"/>
</dbReference>
<feature type="transmembrane region" description="Helical" evidence="1">
    <location>
        <begin position="210"/>
        <end position="231"/>
    </location>
</feature>